<dbReference type="Gene3D" id="3.40.630.30">
    <property type="match status" value="1"/>
</dbReference>
<proteinExistence type="predicted"/>
<dbReference type="Pfam" id="PF00583">
    <property type="entry name" value="Acetyltransf_1"/>
    <property type="match status" value="1"/>
</dbReference>
<dbReference type="SUPFAM" id="SSF55729">
    <property type="entry name" value="Acyl-CoA N-acyltransferases (Nat)"/>
    <property type="match status" value="1"/>
</dbReference>
<sequence>MLYYVKKASIEDLNRVMEVIYEGVEILKSAQIPQWQDENIPPREVLRQDILNEDCFVLVEQTQIVGVAVLQKEPEDNYKTLDSGKWLHDSQNYHTIHRFTISPNTKEKGLAKLFMSHLISEAYRTGGRDIRIDTHQKNIVMQHIIAKFDFSECGTMTIPIRDGERLVYQLLL</sequence>
<organism evidence="2 3">
    <name type="scientific">Vagococcus silagei</name>
    <dbReference type="NCBI Taxonomy" id="2508885"/>
    <lineage>
        <taxon>Bacteria</taxon>
        <taxon>Bacillati</taxon>
        <taxon>Bacillota</taxon>
        <taxon>Bacilli</taxon>
        <taxon>Lactobacillales</taxon>
        <taxon>Enterococcaceae</taxon>
        <taxon>Vagococcus</taxon>
    </lineage>
</organism>
<dbReference type="Proteomes" id="UP000310506">
    <property type="component" value="Unassembled WGS sequence"/>
</dbReference>
<dbReference type="CDD" id="cd04301">
    <property type="entry name" value="NAT_SF"/>
    <property type="match status" value="1"/>
</dbReference>
<dbReference type="PROSITE" id="PS51186">
    <property type="entry name" value="GNAT"/>
    <property type="match status" value="1"/>
</dbReference>
<dbReference type="AlphaFoldDB" id="A0A4S3B461"/>
<keyword evidence="2" id="KW-0808">Transferase</keyword>
<dbReference type="OrthoDB" id="9796381at2"/>
<protein>
    <submittedName>
        <fullName evidence="2">GNAT family N-acetyltransferase</fullName>
    </submittedName>
</protein>
<reference evidence="2 3" key="1">
    <citation type="submission" date="2019-01" db="EMBL/GenBank/DDBJ databases">
        <title>Vagococcus silagei sp. nov. isolated from brewer's grain.</title>
        <authorList>
            <person name="Guu J.-R."/>
        </authorList>
    </citation>
    <scope>NUCLEOTIDE SEQUENCE [LARGE SCALE GENOMIC DNA]</scope>
    <source>
        <strain evidence="2 3">2B-2</strain>
    </source>
</reference>
<name>A0A4S3B461_9ENTE</name>
<comment type="caution">
    <text evidence="2">The sequence shown here is derived from an EMBL/GenBank/DDBJ whole genome shotgun (WGS) entry which is preliminary data.</text>
</comment>
<evidence type="ECO:0000313" key="3">
    <source>
        <dbReference type="Proteomes" id="UP000310506"/>
    </source>
</evidence>
<keyword evidence="3" id="KW-1185">Reference proteome</keyword>
<dbReference type="GO" id="GO:0016747">
    <property type="term" value="F:acyltransferase activity, transferring groups other than amino-acyl groups"/>
    <property type="evidence" value="ECO:0007669"/>
    <property type="project" value="InterPro"/>
</dbReference>
<accession>A0A4S3B461</accession>
<evidence type="ECO:0000259" key="1">
    <source>
        <dbReference type="PROSITE" id="PS51186"/>
    </source>
</evidence>
<dbReference type="InterPro" id="IPR000182">
    <property type="entry name" value="GNAT_dom"/>
</dbReference>
<dbReference type="RefSeq" id="WP_136136365.1">
    <property type="nucleotide sequence ID" value="NZ_SDGV01000010.1"/>
</dbReference>
<gene>
    <name evidence="2" type="ORF">ESZ54_03830</name>
</gene>
<evidence type="ECO:0000313" key="2">
    <source>
        <dbReference type="EMBL" id="THB61592.1"/>
    </source>
</evidence>
<dbReference type="InterPro" id="IPR016181">
    <property type="entry name" value="Acyl_CoA_acyltransferase"/>
</dbReference>
<dbReference type="EMBL" id="SDGV01000010">
    <property type="protein sequence ID" value="THB61592.1"/>
    <property type="molecule type" value="Genomic_DNA"/>
</dbReference>
<feature type="domain" description="N-acetyltransferase" evidence="1">
    <location>
        <begin position="3"/>
        <end position="172"/>
    </location>
</feature>